<evidence type="ECO:0000256" key="1">
    <source>
        <dbReference type="SAM" id="MobiDB-lite"/>
    </source>
</evidence>
<gene>
    <name evidence="2" type="ORF">EDB92DRAFT_1818991</name>
</gene>
<feature type="compositionally biased region" description="Polar residues" evidence="1">
    <location>
        <begin position="13"/>
        <end position="34"/>
    </location>
</feature>
<sequence length="323" mass="35294">MLHEEPGVDAVPVTSNDCPAAQVNSETSSVQGSGWTREKDLPRDLAVDLAASVNWRARYTSKSMHNISGSSCIVTRNQVLGLSSSWYAVLDPETQNRGHAGAITTPYHNARGAMELARELGVCFSGPTIRSGPEYVLLRRCTNPSFGVSPMVTFWLLKNTTFTDFLKTTKWALGRLRFKECARWSNVSTQSLALSFRRGRLRGRVFGRFGISLACLGQRDSGPNTSRGVKFLTIFNFLDDDDEHAKSGVQAEVNGFGAGDIVVLAIVAVFVKLHEDTGPVGMELYRRDGDEGWAGVRSNGRSAGTSRLSLDKGGNTSQREVER</sequence>
<organism evidence="2 3">
    <name type="scientific">Lactarius akahatsu</name>
    <dbReference type="NCBI Taxonomy" id="416441"/>
    <lineage>
        <taxon>Eukaryota</taxon>
        <taxon>Fungi</taxon>
        <taxon>Dikarya</taxon>
        <taxon>Basidiomycota</taxon>
        <taxon>Agaricomycotina</taxon>
        <taxon>Agaricomycetes</taxon>
        <taxon>Russulales</taxon>
        <taxon>Russulaceae</taxon>
        <taxon>Lactarius</taxon>
    </lineage>
</organism>
<dbReference type="EMBL" id="JAKELL010000074">
    <property type="protein sequence ID" value="KAH8984593.1"/>
    <property type="molecule type" value="Genomic_DNA"/>
</dbReference>
<dbReference type="AlphaFoldDB" id="A0AAD4LEW7"/>
<protein>
    <submittedName>
        <fullName evidence="2">Uncharacterized protein</fullName>
    </submittedName>
</protein>
<feature type="compositionally biased region" description="Polar residues" evidence="1">
    <location>
        <begin position="299"/>
        <end position="323"/>
    </location>
</feature>
<dbReference type="Proteomes" id="UP001201163">
    <property type="component" value="Unassembled WGS sequence"/>
</dbReference>
<name>A0AAD4LEW7_9AGAM</name>
<evidence type="ECO:0000313" key="2">
    <source>
        <dbReference type="EMBL" id="KAH8984593.1"/>
    </source>
</evidence>
<reference evidence="2" key="1">
    <citation type="submission" date="2022-01" db="EMBL/GenBank/DDBJ databases">
        <title>Comparative genomics reveals a dynamic genome evolution in the ectomycorrhizal milk-cap (Lactarius) mushrooms.</title>
        <authorList>
            <consortium name="DOE Joint Genome Institute"/>
            <person name="Lebreton A."/>
            <person name="Tang N."/>
            <person name="Kuo A."/>
            <person name="LaButti K."/>
            <person name="Drula E."/>
            <person name="Barry K."/>
            <person name="Clum A."/>
            <person name="Lipzen A."/>
            <person name="Mousain D."/>
            <person name="Ng V."/>
            <person name="Wang R."/>
            <person name="Wang X."/>
            <person name="Dai Y."/>
            <person name="Henrissat B."/>
            <person name="Grigoriev I.V."/>
            <person name="Guerin-Laguette A."/>
            <person name="Yu F."/>
            <person name="Martin F.M."/>
        </authorList>
    </citation>
    <scope>NUCLEOTIDE SEQUENCE</scope>
    <source>
        <strain evidence="2">QP</strain>
    </source>
</reference>
<accession>A0AAD4LEW7</accession>
<comment type="caution">
    <text evidence="2">The sequence shown here is derived from an EMBL/GenBank/DDBJ whole genome shotgun (WGS) entry which is preliminary data.</text>
</comment>
<evidence type="ECO:0000313" key="3">
    <source>
        <dbReference type="Proteomes" id="UP001201163"/>
    </source>
</evidence>
<proteinExistence type="predicted"/>
<feature type="region of interest" description="Disordered" evidence="1">
    <location>
        <begin position="1"/>
        <end position="37"/>
    </location>
</feature>
<keyword evidence="3" id="KW-1185">Reference proteome</keyword>
<feature type="region of interest" description="Disordered" evidence="1">
    <location>
        <begin position="296"/>
        <end position="323"/>
    </location>
</feature>